<sequence length="91" mass="10247">MPVAVTRVTTTGQIGLPKQFREILGVKPHDQVALLSDGERVELVPVHEPTLQLGTREEFLARVAGAEEDYREHRCVDAMDHVRELRAKYGL</sequence>
<comment type="caution">
    <text evidence="3">The sequence shown here is derived from an EMBL/GenBank/DDBJ whole genome shotgun (WGS) entry which is preliminary data.</text>
</comment>
<proteinExistence type="predicted"/>
<keyword evidence="4" id="KW-1185">Reference proteome</keyword>
<dbReference type="Gene3D" id="2.10.260.10">
    <property type="match status" value="1"/>
</dbReference>
<dbReference type="EMBL" id="JASJEX010000002">
    <property type="protein sequence ID" value="MDJ1129153.1"/>
    <property type="molecule type" value="Genomic_DNA"/>
</dbReference>
<dbReference type="GO" id="GO:0003677">
    <property type="term" value="F:DNA binding"/>
    <property type="evidence" value="ECO:0007669"/>
    <property type="project" value="UniProtKB-KW"/>
</dbReference>
<dbReference type="SMART" id="SM00966">
    <property type="entry name" value="SpoVT_AbrB"/>
    <property type="match status" value="1"/>
</dbReference>
<reference evidence="3" key="1">
    <citation type="submission" date="2023-05" db="EMBL/GenBank/DDBJ databases">
        <title>[olsenella] sp. nov., isolated from a pig farm feces dump.</title>
        <authorList>
            <person name="Chang Y.-H."/>
        </authorList>
    </citation>
    <scope>NUCLEOTIDE SEQUENCE</scope>
    <source>
        <strain evidence="3">YH-ols2217</strain>
    </source>
</reference>
<evidence type="ECO:0000313" key="4">
    <source>
        <dbReference type="Proteomes" id="UP001431693"/>
    </source>
</evidence>
<protein>
    <submittedName>
        <fullName evidence="3">AbrB/MazE/SpoVT family DNA-binding domain-containing protein</fullName>
    </submittedName>
</protein>
<evidence type="ECO:0000259" key="2">
    <source>
        <dbReference type="PROSITE" id="PS51740"/>
    </source>
</evidence>
<gene>
    <name evidence="3" type="ORF">QJ043_03515</name>
</gene>
<dbReference type="Proteomes" id="UP001431693">
    <property type="component" value="Unassembled WGS sequence"/>
</dbReference>
<name>A0ABT6ZJC9_9ACTN</name>
<evidence type="ECO:0000313" key="3">
    <source>
        <dbReference type="EMBL" id="MDJ1129153.1"/>
    </source>
</evidence>
<keyword evidence="1 3" id="KW-0238">DNA-binding</keyword>
<accession>A0ABT6ZJC9</accession>
<dbReference type="Pfam" id="PF04014">
    <property type="entry name" value="MazE_antitoxin"/>
    <property type="match status" value="1"/>
</dbReference>
<organism evidence="3 4">
    <name type="scientific">Kribbibacterium absianum</name>
    <dbReference type="NCBI Taxonomy" id="3044210"/>
    <lineage>
        <taxon>Bacteria</taxon>
        <taxon>Bacillati</taxon>
        <taxon>Actinomycetota</taxon>
        <taxon>Coriobacteriia</taxon>
        <taxon>Coriobacteriales</taxon>
        <taxon>Kribbibacteriaceae</taxon>
        <taxon>Kribbibacterium</taxon>
    </lineage>
</organism>
<dbReference type="SUPFAM" id="SSF89447">
    <property type="entry name" value="AbrB/MazE/MraZ-like"/>
    <property type="match status" value="1"/>
</dbReference>
<dbReference type="InterPro" id="IPR007159">
    <property type="entry name" value="SpoVT-AbrB_dom"/>
</dbReference>
<dbReference type="NCBIfam" id="TIGR01439">
    <property type="entry name" value="lp_hng_hel_AbrB"/>
    <property type="match status" value="1"/>
</dbReference>
<dbReference type="RefSeq" id="WP_283713886.1">
    <property type="nucleotide sequence ID" value="NZ_JASJEW010000007.1"/>
</dbReference>
<evidence type="ECO:0000256" key="1">
    <source>
        <dbReference type="PROSITE-ProRule" id="PRU01076"/>
    </source>
</evidence>
<dbReference type="InterPro" id="IPR037914">
    <property type="entry name" value="SpoVT-AbrB_sf"/>
</dbReference>
<feature type="domain" description="SpoVT-AbrB" evidence="2">
    <location>
        <begin position="3"/>
        <end position="48"/>
    </location>
</feature>
<dbReference type="PROSITE" id="PS51740">
    <property type="entry name" value="SPOVT_ABRB"/>
    <property type="match status" value="1"/>
</dbReference>